<sequence length="870" mass="96680">MNAKRLYADKGGRERADTRGRSCGQGGPPLGLTPQGAVEQSPSSFFFYETIHFFVWTQIYLRLGAAGSASDTIRRLAAARGTTRDDWSLAKTADSKFSRPSGFPPSSQSERQPSRPTDELSTPEANEKTPEVSLPDLVNVPPKDKRIPEDVHSYLKFLEDNPSLFVPVYKILVNKGVRFPDLRRPFDHVTIHGKRVNLPRPITAAFTVRINDQTFTLPRDADKLATFASQHPEQLPAITTAIRQLGGTLTPDNTGRVSSFTLFDKKTGLPHSVTPRIVVNGRRFTLPNDMEELVRTIEKRPQLFHKILPILETFGARPQRSPSGEIRSIEFRGRNFPVRSVTPVPVFIRGRRYNIPADLERILAQPDSQVVGELISALQRSKVPVVVDNDTGNVVGIERDGVRIPFPVTIHLGIKLGGRHFLIPRDLPSIVTQLERHGVPTDVLNVLYNNYGIIPVRGPDHDVTAIEFNGKRYPIKPQPKTSIEVGGHRLMLPRDNRKLVRLFQERKIPLDQLLRTIQNAGYRLVPGPNGVLQTAHKGYDVIKLPVGIRMLLSINGVKYRIPQDIPHIVELLRTIRNEAAVEKILDNLKTFGVDVRKGPGQVTLSFNGEKQTFPLNQEHTFNRPGTGGISGSVVSVNFNGRWYRLPKDAKDLVTAVRASGPEVIALLVKTLQSNGVKVNLTPSGDDIVSFVIQGRVIPVPSNGGNIGHQRTSPAGHAHGSDEDSPNRFRVAIRGREFVIPDDIGRLPKLLPGFQYGELITALHRAGHKLEVDDQGMFYGMRVHGGRLVNFPVRFSVSVFADRKGRPYRVPKELEQLARVLPLRRWNWNAVRKTLENAGIEIRGGNGGAPHLIGFQGQFYKVAKSHGGAGY</sequence>
<gene>
    <name evidence="1" type="ORF">HPB49_011970</name>
</gene>
<evidence type="ECO:0000313" key="2">
    <source>
        <dbReference type="Proteomes" id="UP000821865"/>
    </source>
</evidence>
<evidence type="ECO:0000313" key="1">
    <source>
        <dbReference type="EMBL" id="KAH7953759.1"/>
    </source>
</evidence>
<dbReference type="EMBL" id="CM023473">
    <property type="protein sequence ID" value="KAH7953759.1"/>
    <property type="molecule type" value="Genomic_DNA"/>
</dbReference>
<comment type="caution">
    <text evidence="1">The sequence shown here is derived from an EMBL/GenBank/DDBJ whole genome shotgun (WGS) entry which is preliminary data.</text>
</comment>
<keyword evidence="2" id="KW-1185">Reference proteome</keyword>
<name>A0ACB8CX57_DERSI</name>
<dbReference type="Proteomes" id="UP000821865">
    <property type="component" value="Chromosome 4"/>
</dbReference>
<accession>A0ACB8CX57</accession>
<reference evidence="1" key="1">
    <citation type="submission" date="2020-05" db="EMBL/GenBank/DDBJ databases">
        <title>Large-scale comparative analyses of tick genomes elucidate their genetic diversity and vector capacities.</title>
        <authorList>
            <person name="Jia N."/>
            <person name="Wang J."/>
            <person name="Shi W."/>
            <person name="Du L."/>
            <person name="Sun Y."/>
            <person name="Zhan W."/>
            <person name="Jiang J."/>
            <person name="Wang Q."/>
            <person name="Zhang B."/>
            <person name="Ji P."/>
            <person name="Sakyi L.B."/>
            <person name="Cui X."/>
            <person name="Yuan T."/>
            <person name="Jiang B."/>
            <person name="Yang W."/>
            <person name="Lam T.T.-Y."/>
            <person name="Chang Q."/>
            <person name="Ding S."/>
            <person name="Wang X."/>
            <person name="Zhu J."/>
            <person name="Ruan X."/>
            <person name="Zhao L."/>
            <person name="Wei J."/>
            <person name="Que T."/>
            <person name="Du C."/>
            <person name="Cheng J."/>
            <person name="Dai P."/>
            <person name="Han X."/>
            <person name="Huang E."/>
            <person name="Gao Y."/>
            <person name="Liu J."/>
            <person name="Shao H."/>
            <person name="Ye R."/>
            <person name="Li L."/>
            <person name="Wei W."/>
            <person name="Wang X."/>
            <person name="Wang C."/>
            <person name="Yang T."/>
            <person name="Huo Q."/>
            <person name="Li W."/>
            <person name="Guo W."/>
            <person name="Chen H."/>
            <person name="Zhou L."/>
            <person name="Ni X."/>
            <person name="Tian J."/>
            <person name="Zhou Y."/>
            <person name="Sheng Y."/>
            <person name="Liu T."/>
            <person name="Pan Y."/>
            <person name="Xia L."/>
            <person name="Li J."/>
            <person name="Zhao F."/>
            <person name="Cao W."/>
        </authorList>
    </citation>
    <scope>NUCLEOTIDE SEQUENCE</scope>
    <source>
        <strain evidence="1">Dsil-2018</strain>
    </source>
</reference>
<protein>
    <submittedName>
        <fullName evidence="1">Uncharacterized protein</fullName>
    </submittedName>
</protein>
<organism evidence="1 2">
    <name type="scientific">Dermacentor silvarum</name>
    <name type="common">Tick</name>
    <dbReference type="NCBI Taxonomy" id="543639"/>
    <lineage>
        <taxon>Eukaryota</taxon>
        <taxon>Metazoa</taxon>
        <taxon>Ecdysozoa</taxon>
        <taxon>Arthropoda</taxon>
        <taxon>Chelicerata</taxon>
        <taxon>Arachnida</taxon>
        <taxon>Acari</taxon>
        <taxon>Parasitiformes</taxon>
        <taxon>Ixodida</taxon>
        <taxon>Ixodoidea</taxon>
        <taxon>Ixodidae</taxon>
        <taxon>Rhipicephalinae</taxon>
        <taxon>Dermacentor</taxon>
    </lineage>
</organism>
<proteinExistence type="predicted"/>